<evidence type="ECO:0008006" key="9">
    <source>
        <dbReference type="Google" id="ProtNLM"/>
    </source>
</evidence>
<gene>
    <name evidence="7" type="ORF">OPV22_008727</name>
</gene>
<evidence type="ECO:0000313" key="7">
    <source>
        <dbReference type="EMBL" id="KAJ8498175.1"/>
    </source>
</evidence>
<dbReference type="InterPro" id="IPR038716">
    <property type="entry name" value="P1/P2_N_sf"/>
</dbReference>
<evidence type="ECO:0000256" key="2">
    <source>
        <dbReference type="ARBA" id="ARBA00005436"/>
    </source>
</evidence>
<comment type="similarity">
    <text evidence="2">Belongs to the eukaryotic ribosomal protein P1/P2 family.</text>
</comment>
<dbReference type="PANTHER" id="PTHR45696">
    <property type="entry name" value="60S ACIDIC RIBOSOMAL PROTEIN P1"/>
    <property type="match status" value="1"/>
</dbReference>
<evidence type="ECO:0000256" key="3">
    <source>
        <dbReference type="ARBA" id="ARBA00011266"/>
    </source>
</evidence>
<dbReference type="InterPro" id="IPR027534">
    <property type="entry name" value="Ribosomal_P1/P2"/>
</dbReference>
<proteinExistence type="inferred from homology"/>
<feature type="region of interest" description="Disordered" evidence="6">
    <location>
        <begin position="79"/>
        <end position="116"/>
    </location>
</feature>
<protein>
    <recommendedName>
        <fullName evidence="9">60S acidic ribosomal protein P1</fullName>
    </recommendedName>
</protein>
<dbReference type="GO" id="GO:0022625">
    <property type="term" value="C:cytosolic large ribosomal subunit"/>
    <property type="evidence" value="ECO:0007669"/>
    <property type="project" value="TreeGrafter"/>
</dbReference>
<dbReference type="Pfam" id="PF00428">
    <property type="entry name" value="Ribosomal_60s"/>
    <property type="match status" value="1"/>
</dbReference>
<dbReference type="AlphaFoldDB" id="A0AAV8PPT5"/>
<dbReference type="HAMAP" id="MF_01478">
    <property type="entry name" value="Ribosomal_L12_arch"/>
    <property type="match status" value="1"/>
</dbReference>
<dbReference type="FunFam" id="1.10.10.1410:FF:000001">
    <property type="entry name" value="60S acidic ribosomal protein P1"/>
    <property type="match status" value="1"/>
</dbReference>
<evidence type="ECO:0000256" key="1">
    <source>
        <dbReference type="ARBA" id="ARBA00003362"/>
    </source>
</evidence>
<accession>A0AAV8PPT5</accession>
<dbReference type="GO" id="GO:0006414">
    <property type="term" value="P:translational elongation"/>
    <property type="evidence" value="ECO:0007669"/>
    <property type="project" value="InterPro"/>
</dbReference>
<dbReference type="GO" id="GO:0002181">
    <property type="term" value="P:cytoplasmic translation"/>
    <property type="evidence" value="ECO:0007669"/>
    <property type="project" value="TreeGrafter"/>
</dbReference>
<comment type="function">
    <text evidence="1">Plays an important role in the elongation step of protein synthesis.</text>
</comment>
<reference evidence="7 8" key="1">
    <citation type="submission" date="2022-12" db="EMBL/GenBank/DDBJ databases">
        <title>Chromosome-scale assembly of the Ensete ventricosum genome.</title>
        <authorList>
            <person name="Dussert Y."/>
            <person name="Stocks J."/>
            <person name="Wendawek A."/>
            <person name="Woldeyes F."/>
            <person name="Nichols R.A."/>
            <person name="Borrell J.S."/>
        </authorList>
    </citation>
    <scope>NUCLEOTIDE SEQUENCE [LARGE SCALE GENOMIC DNA]</scope>
    <source>
        <strain evidence="8">cv. Maze</strain>
        <tissue evidence="7">Seeds</tissue>
    </source>
</reference>
<evidence type="ECO:0000256" key="5">
    <source>
        <dbReference type="ARBA" id="ARBA00023274"/>
    </source>
</evidence>
<organism evidence="7 8">
    <name type="scientific">Ensete ventricosum</name>
    <name type="common">Abyssinian banana</name>
    <name type="synonym">Musa ensete</name>
    <dbReference type="NCBI Taxonomy" id="4639"/>
    <lineage>
        <taxon>Eukaryota</taxon>
        <taxon>Viridiplantae</taxon>
        <taxon>Streptophyta</taxon>
        <taxon>Embryophyta</taxon>
        <taxon>Tracheophyta</taxon>
        <taxon>Spermatophyta</taxon>
        <taxon>Magnoliopsida</taxon>
        <taxon>Liliopsida</taxon>
        <taxon>Zingiberales</taxon>
        <taxon>Musaceae</taxon>
        <taxon>Ensete</taxon>
    </lineage>
</organism>
<dbReference type="CDD" id="cd05831">
    <property type="entry name" value="Ribosomal_P1"/>
    <property type="match status" value="1"/>
</dbReference>
<sequence>MSSIGELACTYAALILHDDGIPVTSEKILTVVKAANLTIDSYWAPLFAKLLEKRSVDDLILSVGSGGGGASVAVSAAPAAGAGGGGAAAAAAPAAEEKKEEPKEESDDDMGFSLFD</sequence>
<dbReference type="GO" id="GO:0043021">
    <property type="term" value="F:ribonucleoprotein complex binding"/>
    <property type="evidence" value="ECO:0007669"/>
    <property type="project" value="TreeGrafter"/>
</dbReference>
<dbReference type="PANTHER" id="PTHR45696:SF10">
    <property type="entry name" value="LARGE RIBOSOMAL SUBUNIT PROTEIN P1"/>
    <property type="match status" value="1"/>
</dbReference>
<dbReference type="GO" id="GO:0003735">
    <property type="term" value="F:structural constituent of ribosome"/>
    <property type="evidence" value="ECO:0007669"/>
    <property type="project" value="InterPro"/>
</dbReference>
<comment type="caution">
    <text evidence="7">The sequence shown here is derived from an EMBL/GenBank/DDBJ whole genome shotgun (WGS) entry which is preliminary data.</text>
</comment>
<dbReference type="Proteomes" id="UP001222027">
    <property type="component" value="Unassembled WGS sequence"/>
</dbReference>
<evidence type="ECO:0000256" key="4">
    <source>
        <dbReference type="ARBA" id="ARBA00022980"/>
    </source>
</evidence>
<dbReference type="GO" id="GO:0030295">
    <property type="term" value="F:protein kinase activator activity"/>
    <property type="evidence" value="ECO:0007669"/>
    <property type="project" value="TreeGrafter"/>
</dbReference>
<comment type="subunit">
    <text evidence="3">P1 and P2 exist as dimers at the large ribosomal subunit.</text>
</comment>
<evidence type="ECO:0000313" key="8">
    <source>
        <dbReference type="Proteomes" id="UP001222027"/>
    </source>
</evidence>
<name>A0AAV8PPT5_ENSVE</name>
<evidence type="ECO:0000256" key="6">
    <source>
        <dbReference type="SAM" id="MobiDB-lite"/>
    </source>
</evidence>
<keyword evidence="8" id="KW-1185">Reference proteome</keyword>
<dbReference type="EMBL" id="JAQQAF010000003">
    <property type="protein sequence ID" value="KAJ8498175.1"/>
    <property type="molecule type" value="Genomic_DNA"/>
</dbReference>
<keyword evidence="5" id="KW-0687">Ribonucleoprotein</keyword>
<dbReference type="Gene3D" id="1.10.10.1410">
    <property type="match status" value="1"/>
</dbReference>
<keyword evidence="4" id="KW-0689">Ribosomal protein</keyword>